<dbReference type="SUPFAM" id="SSF46689">
    <property type="entry name" value="Homeodomain-like"/>
    <property type="match status" value="1"/>
</dbReference>
<dbReference type="InterPro" id="IPR009057">
    <property type="entry name" value="Homeodomain-like_sf"/>
</dbReference>
<dbReference type="EMBL" id="JADHEC010000016">
    <property type="protein sequence ID" value="MBF2708692.1"/>
    <property type="molecule type" value="Genomic_DNA"/>
</dbReference>
<keyword evidence="2" id="KW-1185">Reference proteome</keyword>
<dbReference type="InterPro" id="IPR007367">
    <property type="entry name" value="DUF433"/>
</dbReference>
<comment type="caution">
    <text evidence="1">The sequence shown here is derived from an EMBL/GenBank/DDBJ whole genome shotgun (WGS) entry which is preliminary data.</text>
</comment>
<dbReference type="Gene3D" id="1.10.10.10">
    <property type="entry name" value="Winged helix-like DNA-binding domain superfamily/Winged helix DNA-binding domain"/>
    <property type="match status" value="1"/>
</dbReference>
<dbReference type="AlphaFoldDB" id="A0A930XW17"/>
<dbReference type="InterPro" id="IPR036388">
    <property type="entry name" value="WH-like_DNA-bd_sf"/>
</dbReference>
<dbReference type="PANTHER" id="PTHR34849">
    <property type="entry name" value="SSL5025 PROTEIN"/>
    <property type="match status" value="1"/>
</dbReference>
<gene>
    <name evidence="1" type="ORF">IR213_08835</name>
</gene>
<dbReference type="PANTHER" id="PTHR34849:SF5">
    <property type="entry name" value="SSL2733 PROTEIN"/>
    <property type="match status" value="1"/>
</dbReference>
<proteinExistence type="predicted"/>
<evidence type="ECO:0000313" key="2">
    <source>
        <dbReference type="Proteomes" id="UP000646211"/>
    </source>
</evidence>
<evidence type="ECO:0000313" key="1">
    <source>
        <dbReference type="EMBL" id="MBF2708692.1"/>
    </source>
</evidence>
<dbReference type="Pfam" id="PF04255">
    <property type="entry name" value="DUF433"/>
    <property type="match status" value="1"/>
</dbReference>
<protein>
    <submittedName>
        <fullName evidence="1">DUF433 domain-containing protein</fullName>
    </submittedName>
</protein>
<dbReference type="RefSeq" id="WP_194311941.1">
    <property type="nucleotide sequence ID" value="NZ_JADHEC010000016.1"/>
</dbReference>
<dbReference type="Proteomes" id="UP000646211">
    <property type="component" value="Unassembled WGS sequence"/>
</dbReference>
<accession>A0A930XW17</accession>
<sequence>MIDYKQYIAINPEIRFGKPIIIGTRITVFDVLNWLANGMTINEIIEDFPELNENQIKACLSYAADREHKIQIAS</sequence>
<reference evidence="1" key="1">
    <citation type="submission" date="2020-11" db="EMBL/GenBank/DDBJ databases">
        <title>Genome of Flavobacterium soyangense.</title>
        <authorList>
            <person name="Liu Q."/>
            <person name="Xin Y.-H."/>
        </authorList>
    </citation>
    <scope>NUCLEOTIDE SEQUENCE</scope>
    <source>
        <strain evidence="1">CGMCC 1.13493</strain>
    </source>
</reference>
<name>A0A930XW17_9FLAO</name>
<organism evidence="1 2">
    <name type="scientific">Flavobacterium soyangense</name>
    <dbReference type="NCBI Taxonomy" id="2023265"/>
    <lineage>
        <taxon>Bacteria</taxon>
        <taxon>Pseudomonadati</taxon>
        <taxon>Bacteroidota</taxon>
        <taxon>Flavobacteriia</taxon>
        <taxon>Flavobacteriales</taxon>
        <taxon>Flavobacteriaceae</taxon>
        <taxon>Flavobacterium</taxon>
    </lineage>
</organism>